<dbReference type="GO" id="GO:0007166">
    <property type="term" value="P:cell surface receptor signaling pathway"/>
    <property type="evidence" value="ECO:0007669"/>
    <property type="project" value="InterPro"/>
</dbReference>
<dbReference type="InterPro" id="IPR000832">
    <property type="entry name" value="GPCR_2_secretin-like"/>
</dbReference>
<gene>
    <name evidence="10" type="ORF">LSINAPIS_LOCUS6731</name>
</gene>
<evidence type="ECO:0000259" key="9">
    <source>
        <dbReference type="PROSITE" id="PS50261"/>
    </source>
</evidence>
<evidence type="ECO:0000256" key="2">
    <source>
        <dbReference type="ARBA" id="ARBA00022692"/>
    </source>
</evidence>
<feature type="signal peptide" evidence="7">
    <location>
        <begin position="1"/>
        <end position="15"/>
    </location>
</feature>
<evidence type="ECO:0000256" key="5">
    <source>
        <dbReference type="ARBA" id="ARBA00023157"/>
    </source>
</evidence>
<organism evidence="10 11">
    <name type="scientific">Leptidea sinapis</name>
    <dbReference type="NCBI Taxonomy" id="189913"/>
    <lineage>
        <taxon>Eukaryota</taxon>
        <taxon>Metazoa</taxon>
        <taxon>Ecdysozoa</taxon>
        <taxon>Arthropoda</taxon>
        <taxon>Hexapoda</taxon>
        <taxon>Insecta</taxon>
        <taxon>Pterygota</taxon>
        <taxon>Neoptera</taxon>
        <taxon>Endopterygota</taxon>
        <taxon>Lepidoptera</taxon>
        <taxon>Glossata</taxon>
        <taxon>Ditrysia</taxon>
        <taxon>Papilionoidea</taxon>
        <taxon>Pieridae</taxon>
        <taxon>Dismorphiinae</taxon>
        <taxon>Leptidea</taxon>
    </lineage>
</organism>
<dbReference type="Pfam" id="PF00002">
    <property type="entry name" value="7tm_2"/>
    <property type="match status" value="1"/>
</dbReference>
<dbReference type="PROSITE" id="PS50261">
    <property type="entry name" value="G_PROTEIN_RECEP_F2_4"/>
    <property type="match status" value="1"/>
</dbReference>
<dbReference type="Pfam" id="PF01825">
    <property type="entry name" value="GPS"/>
    <property type="match status" value="1"/>
</dbReference>
<dbReference type="InterPro" id="IPR046338">
    <property type="entry name" value="GAIN_dom_sf"/>
</dbReference>
<keyword evidence="7" id="KW-0732">Signal</keyword>
<dbReference type="PANTHER" id="PTHR45692:SF1">
    <property type="entry name" value="G-PROTEIN COUPLED RECEPTORS FAMILY 2 PROFILE 2 DOMAIN-CONTAINING PROTEIN"/>
    <property type="match status" value="1"/>
</dbReference>
<reference evidence="10 11" key="1">
    <citation type="submission" date="2017-07" db="EMBL/GenBank/DDBJ databases">
        <authorList>
            <person name="Talla V."/>
            <person name="Backstrom N."/>
        </authorList>
    </citation>
    <scope>NUCLEOTIDE SEQUENCE [LARGE SCALE GENOMIC DNA]</scope>
</reference>
<dbReference type="InterPro" id="IPR000203">
    <property type="entry name" value="GPS"/>
</dbReference>
<feature type="transmembrane region" description="Helical" evidence="6">
    <location>
        <begin position="1013"/>
        <end position="1033"/>
    </location>
</feature>
<dbReference type="Gene3D" id="1.20.1070.10">
    <property type="entry name" value="Rhodopsin 7-helix transmembrane proteins"/>
    <property type="match status" value="1"/>
</dbReference>
<dbReference type="GO" id="GO:0016020">
    <property type="term" value="C:membrane"/>
    <property type="evidence" value="ECO:0007669"/>
    <property type="project" value="UniProtKB-SubCell"/>
</dbReference>
<dbReference type="PROSITE" id="PS50221">
    <property type="entry name" value="GAIN_B"/>
    <property type="match status" value="1"/>
</dbReference>
<dbReference type="InterPro" id="IPR017981">
    <property type="entry name" value="GPCR_2-like_7TM"/>
</dbReference>
<accession>A0A5E4QD31</accession>
<evidence type="ECO:0000256" key="4">
    <source>
        <dbReference type="ARBA" id="ARBA00023136"/>
    </source>
</evidence>
<proteinExistence type="predicted"/>
<feature type="transmembrane region" description="Helical" evidence="6">
    <location>
        <begin position="1163"/>
        <end position="1185"/>
    </location>
</feature>
<evidence type="ECO:0000313" key="11">
    <source>
        <dbReference type="Proteomes" id="UP000324832"/>
    </source>
</evidence>
<dbReference type="GO" id="GO:0004930">
    <property type="term" value="F:G protein-coupled receptor activity"/>
    <property type="evidence" value="ECO:0007669"/>
    <property type="project" value="InterPro"/>
</dbReference>
<dbReference type="Gene3D" id="2.60.220.50">
    <property type="match status" value="1"/>
</dbReference>
<evidence type="ECO:0000313" key="10">
    <source>
        <dbReference type="EMBL" id="VVC94885.1"/>
    </source>
</evidence>
<evidence type="ECO:0000256" key="6">
    <source>
        <dbReference type="SAM" id="Phobius"/>
    </source>
</evidence>
<feature type="transmembrane region" description="Helical" evidence="6">
    <location>
        <begin position="1093"/>
        <end position="1114"/>
    </location>
</feature>
<keyword evidence="4 6" id="KW-0472">Membrane</keyword>
<evidence type="ECO:0000256" key="7">
    <source>
        <dbReference type="SAM" id="SignalP"/>
    </source>
</evidence>
<feature type="chain" id="PRO_5022869004" description="G-protein coupled receptors family 2 profile 2 domain-containing protein" evidence="7">
    <location>
        <begin position="16"/>
        <end position="1342"/>
    </location>
</feature>
<keyword evidence="3 6" id="KW-1133">Transmembrane helix</keyword>
<protein>
    <recommendedName>
        <fullName evidence="12">G-protein coupled receptors family 2 profile 2 domain-containing protein</fullName>
    </recommendedName>
</protein>
<keyword evidence="5" id="KW-1015">Disulfide bond</keyword>
<feature type="domain" description="G-protein coupled receptors family 2 profile 2" evidence="9">
    <location>
        <begin position="976"/>
        <end position="1128"/>
    </location>
</feature>
<feature type="transmembrane region" description="Helical" evidence="6">
    <location>
        <begin position="978"/>
        <end position="1001"/>
    </location>
</feature>
<dbReference type="EMBL" id="FZQP02002148">
    <property type="protein sequence ID" value="VVC94885.1"/>
    <property type="molecule type" value="Genomic_DNA"/>
</dbReference>
<evidence type="ECO:0000259" key="8">
    <source>
        <dbReference type="PROSITE" id="PS50221"/>
    </source>
</evidence>
<sequence length="1342" mass="154497">MIFCIVSLGWILAFAINTSYQSCVEEIIGKGLKVTWPESSNSSYDIKSNPVCYDDDKIVTRSCVNDEWIPSSKDLKPCKDTLKLADTYGSPTSCPPSFEKISEKNNDYCYQIQRRSSWSYPCLQSGGASITHLDDDDVFSLLESLRAKNISRYFWLPARRANLFTHVTWFTPGQMWGRTVESQNLLQIQASIFKSCLLLDIELSILITELCIAEYPSLCFFANNINYPAKCPKKYHGVRYTPDESICFGIEVRNTSLTFEDFHRDTCTLMGDRMDSDLSRYIYTEIAQSYDLSDDIWCWFSTSYYIYTDIDDYSILKPFFSDFRVIVNNKGSIKLTKKSYNESFPCMACRTQVLLERTEISLEYDELDKRMYLTIYYPSGLWRYNENDTGIQCFSDAKGFVKVIEINKIPFINVSRSNSYVEQLMEKTVFIIDLITDRSAQYWCEGHTKNFSLISTEKIIVSPQGNDVHVFSLALSFFITDHEIQQRLDEHLNELVENITYIFDADKVLPMDIVDYALDKLHVIFHLHIEISNIDDDKGMNIKRLYEKLNETAYNELPKYNYTLENLASSIYCLPVTSSSDNMILDWELTEIGHIAAPKQFCLQGNGLPVKRLCDGSYITGSTWGDVRGVCKENYSPSTTTTLLYNFLTGNVPEKAAYRFLTQGLGTALADTGIIIPADIFYLSISLTVIVDVAQRNETLLDMGNIDNIAWIMNRIMILDKKYLQLSQTLNSTNVILDTIGKIIEILTKKTNCITPQTARITHEVMAREPEFIIQVCYPYINNVTGVAIRSSNYSSDFKDVDIIPLHQNTTIEEILMIEDLEIATWIPHEVIENLINKRNDSEGIFSNLEDVRIIITVFKNDAVFQEIDSNNLVINSRIISVAIPGLITNLENPITLIFKSVNNLFYKRSCGYWDFNIREGNSVPGHWSEKGCYLVQAVNHTTVCECYHLTHFGQLINIRERREEDSNIPKNTKTLNIISLIGSFLSLSGIMGIWITATVFQAWRKKPGTKILINLTGAIAIPLIIIAVYNLGTICEGDENGIIRKKMRVVCIILGALLHYSVLASFMWMLIAASLQFIRYVRVFGVYRPSRFMVKFTLIGWGIPVLPVGFVLLNDRENYIPDSMTCYEQAICYPKVICAISRGPDGKVRSTDMDLIGAQLRLSIFLFFLLGLTWVFVVNAWRAVPANQAMYAMRSHQVGRQSDDEMSELIPSISDENLPRDHLNNIYKFGHCTKELQNNRYFVKSVNITFPTWQSSSVNYIYLLEKKRTQKFKYQCIVMKMYVPWKYLFYKSRLPLYYCQGYIYYLMMNTINKYQIHEFYLYNKMFMPANFVFEFYHGLKL</sequence>
<dbReference type="InterPro" id="IPR057244">
    <property type="entry name" value="GAIN_B"/>
</dbReference>
<keyword evidence="2 6" id="KW-0812">Transmembrane</keyword>
<feature type="transmembrane region" description="Helical" evidence="6">
    <location>
        <begin position="1053"/>
        <end position="1072"/>
    </location>
</feature>
<dbReference type="PANTHER" id="PTHR45692">
    <property type="entry name" value="G_PROTEIN_RECEP_F2_4 DOMAIN-CONTAINING PROTEIN"/>
    <property type="match status" value="1"/>
</dbReference>
<name>A0A5E4QD31_9NEOP</name>
<comment type="subcellular location">
    <subcellularLocation>
        <location evidence="1">Membrane</location>
        <topology evidence="1">Multi-pass membrane protein</topology>
    </subcellularLocation>
</comment>
<dbReference type="SMART" id="SM00303">
    <property type="entry name" value="GPS"/>
    <property type="match status" value="1"/>
</dbReference>
<evidence type="ECO:0008006" key="12">
    <source>
        <dbReference type="Google" id="ProtNLM"/>
    </source>
</evidence>
<dbReference type="Proteomes" id="UP000324832">
    <property type="component" value="Unassembled WGS sequence"/>
</dbReference>
<evidence type="ECO:0000256" key="1">
    <source>
        <dbReference type="ARBA" id="ARBA00004141"/>
    </source>
</evidence>
<evidence type="ECO:0000256" key="3">
    <source>
        <dbReference type="ARBA" id="ARBA00022989"/>
    </source>
</evidence>
<feature type="domain" description="GAIN-B" evidence="8">
    <location>
        <begin position="802"/>
        <end position="963"/>
    </location>
</feature>
<keyword evidence="11" id="KW-1185">Reference proteome</keyword>